<evidence type="ECO:0000256" key="2">
    <source>
        <dbReference type="ARBA" id="ARBA00009045"/>
    </source>
</evidence>
<dbReference type="InterPro" id="IPR022764">
    <property type="entry name" value="Peptidase_S54_rhomboid_dom"/>
</dbReference>
<keyword evidence="4" id="KW-0378">Hydrolase</keyword>
<dbReference type="FunFam" id="1.20.1540.10:FF:000027">
    <property type="entry name" value="Rhomboid family intramembrane serine protease"/>
    <property type="match status" value="1"/>
</dbReference>
<name>A0A3T0D331_9FIRM</name>
<dbReference type="KEGG" id="ccha:ELD05_00040"/>
<dbReference type="InterPro" id="IPR035952">
    <property type="entry name" value="Rhomboid-like_sf"/>
</dbReference>
<gene>
    <name evidence="9" type="ORF">ELD05_00040</name>
</gene>
<keyword evidence="10" id="KW-1185">Reference proteome</keyword>
<evidence type="ECO:0000256" key="6">
    <source>
        <dbReference type="ARBA" id="ARBA00023136"/>
    </source>
</evidence>
<evidence type="ECO:0000256" key="5">
    <source>
        <dbReference type="ARBA" id="ARBA00022989"/>
    </source>
</evidence>
<dbReference type="Gene3D" id="1.20.1540.10">
    <property type="entry name" value="Rhomboid-like"/>
    <property type="match status" value="1"/>
</dbReference>
<dbReference type="RefSeq" id="WP_127350832.1">
    <property type="nucleotide sequence ID" value="NZ_CP034791.1"/>
</dbReference>
<dbReference type="Pfam" id="PF01694">
    <property type="entry name" value="Rhomboid"/>
    <property type="match status" value="1"/>
</dbReference>
<keyword evidence="5 7" id="KW-1133">Transmembrane helix</keyword>
<reference evidence="9 10" key="1">
    <citation type="submission" date="2018-12" db="EMBL/GenBank/DDBJ databases">
        <title>Genome sequence from the cellulolytic species, Caldicellulosiruptor changbaiensis.</title>
        <authorList>
            <person name="Blumer-Schuette S.E."/>
            <person name="Mendoza C."/>
        </authorList>
    </citation>
    <scope>NUCLEOTIDE SEQUENCE [LARGE SCALE GENOMIC DNA]</scope>
    <source>
        <strain evidence="9 10">CBS-Z</strain>
    </source>
</reference>
<evidence type="ECO:0000256" key="3">
    <source>
        <dbReference type="ARBA" id="ARBA00022692"/>
    </source>
</evidence>
<dbReference type="SUPFAM" id="SSF144091">
    <property type="entry name" value="Rhomboid-like"/>
    <property type="match status" value="1"/>
</dbReference>
<keyword evidence="9" id="KW-0645">Protease</keyword>
<feature type="transmembrane region" description="Helical" evidence="7">
    <location>
        <begin position="202"/>
        <end position="221"/>
    </location>
</feature>
<dbReference type="InterPro" id="IPR050925">
    <property type="entry name" value="Rhomboid_protease_S54"/>
</dbReference>
<sequence>MIPLKDTIPSREKPFVTWTIILVNVFVFLYQVSLPQAKAEEFVFRYGFIPERFTYYLQHGLLFAVTASVGSILTSMFLHASWMHLISNMWSLWLFGDNVEDRVGHFRFLIFYILSGIVASLTHWFFNATSSIPTVGASGAISGVMGAYFLMFPLSRIVTLIPIGFIPLFIEIPAIIFLGFWFLSQVSSGILELFGPVFGSGIAWWAHIGGFLFGMLTINMFKKKYRRYNNFFDDEIFYYRYF</sequence>
<comment type="subcellular location">
    <subcellularLocation>
        <location evidence="1">Membrane</location>
        <topology evidence="1">Multi-pass membrane protein</topology>
    </subcellularLocation>
</comment>
<accession>A0A3T0D331</accession>
<feature type="transmembrane region" description="Helical" evidence="7">
    <location>
        <begin position="108"/>
        <end position="126"/>
    </location>
</feature>
<evidence type="ECO:0000313" key="10">
    <source>
        <dbReference type="Proteomes" id="UP000282930"/>
    </source>
</evidence>
<evidence type="ECO:0000259" key="8">
    <source>
        <dbReference type="Pfam" id="PF01694"/>
    </source>
</evidence>
<proteinExistence type="inferred from homology"/>
<evidence type="ECO:0000313" key="9">
    <source>
        <dbReference type="EMBL" id="AZT89206.1"/>
    </source>
</evidence>
<evidence type="ECO:0000256" key="7">
    <source>
        <dbReference type="SAM" id="Phobius"/>
    </source>
</evidence>
<dbReference type="GO" id="GO:0006508">
    <property type="term" value="P:proteolysis"/>
    <property type="evidence" value="ECO:0007669"/>
    <property type="project" value="UniProtKB-KW"/>
</dbReference>
<feature type="transmembrane region" description="Helical" evidence="7">
    <location>
        <begin position="132"/>
        <end position="150"/>
    </location>
</feature>
<feature type="domain" description="Peptidase S54 rhomboid" evidence="8">
    <location>
        <begin position="71"/>
        <end position="220"/>
    </location>
</feature>
<evidence type="ECO:0000256" key="1">
    <source>
        <dbReference type="ARBA" id="ARBA00004141"/>
    </source>
</evidence>
<dbReference type="GO" id="GO:0016020">
    <property type="term" value="C:membrane"/>
    <property type="evidence" value="ECO:0007669"/>
    <property type="project" value="UniProtKB-SubCell"/>
</dbReference>
<feature type="transmembrane region" description="Helical" evidence="7">
    <location>
        <begin position="79"/>
        <end position="96"/>
    </location>
</feature>
<dbReference type="AlphaFoldDB" id="A0A3T0D331"/>
<dbReference type="Proteomes" id="UP000282930">
    <property type="component" value="Chromosome"/>
</dbReference>
<comment type="similarity">
    <text evidence="2">Belongs to the peptidase S54 family.</text>
</comment>
<feature type="transmembrane region" description="Helical" evidence="7">
    <location>
        <begin position="53"/>
        <end position="73"/>
    </location>
</feature>
<feature type="transmembrane region" description="Helical" evidence="7">
    <location>
        <begin position="15"/>
        <end position="32"/>
    </location>
</feature>
<dbReference type="GO" id="GO:0004252">
    <property type="term" value="F:serine-type endopeptidase activity"/>
    <property type="evidence" value="ECO:0007669"/>
    <property type="project" value="InterPro"/>
</dbReference>
<evidence type="ECO:0000256" key="4">
    <source>
        <dbReference type="ARBA" id="ARBA00022801"/>
    </source>
</evidence>
<feature type="transmembrane region" description="Helical" evidence="7">
    <location>
        <begin position="157"/>
        <end position="182"/>
    </location>
</feature>
<dbReference type="PANTHER" id="PTHR43731:SF14">
    <property type="entry name" value="PRESENILIN-ASSOCIATED RHOMBOID-LIKE PROTEIN, MITOCHONDRIAL"/>
    <property type="match status" value="1"/>
</dbReference>
<dbReference type="PANTHER" id="PTHR43731">
    <property type="entry name" value="RHOMBOID PROTEASE"/>
    <property type="match status" value="1"/>
</dbReference>
<dbReference type="EMBL" id="CP034791">
    <property type="protein sequence ID" value="AZT89206.1"/>
    <property type="molecule type" value="Genomic_DNA"/>
</dbReference>
<organism evidence="9 10">
    <name type="scientific">Caldicellulosiruptor changbaiensis</name>
    <dbReference type="NCBI Taxonomy" id="1222016"/>
    <lineage>
        <taxon>Bacteria</taxon>
        <taxon>Bacillati</taxon>
        <taxon>Bacillota</taxon>
        <taxon>Bacillota incertae sedis</taxon>
        <taxon>Caldicellulosiruptorales</taxon>
        <taxon>Caldicellulosiruptoraceae</taxon>
        <taxon>Caldicellulosiruptor</taxon>
    </lineage>
</organism>
<keyword evidence="6 7" id="KW-0472">Membrane</keyword>
<keyword evidence="3 7" id="KW-0812">Transmembrane</keyword>
<protein>
    <submittedName>
        <fullName evidence="9">Rhomboid family intramembrane serine protease</fullName>
    </submittedName>
</protein>